<comment type="caution">
    <text evidence="4">The sequence shown here is derived from an EMBL/GenBank/DDBJ whole genome shotgun (WGS) entry which is preliminary data.</text>
</comment>
<dbReference type="Proteomes" id="UP000005519">
    <property type="component" value="Unassembled WGS sequence"/>
</dbReference>
<feature type="domain" description="Outer membrane protein beta-barrel" evidence="3">
    <location>
        <begin position="11"/>
        <end position="241"/>
    </location>
</feature>
<dbReference type="STRING" id="667128.HMPREF0621_0837"/>
<dbReference type="InterPro" id="IPR011250">
    <property type="entry name" value="OMP/PagP_B-barrel"/>
</dbReference>
<evidence type="ECO:0000313" key="5">
    <source>
        <dbReference type="Proteomes" id="UP000005519"/>
    </source>
</evidence>
<keyword evidence="1 2" id="KW-0732">Signal</keyword>
<reference evidence="4 5" key="1">
    <citation type="submission" date="2009-10" db="EMBL/GenBank/DDBJ databases">
        <authorList>
            <person name="Muzny D."/>
            <person name="Qin X."/>
            <person name="Deng J."/>
            <person name="Jiang H."/>
            <person name="Liu Y."/>
            <person name="Qu J."/>
            <person name="Song X.-Z."/>
            <person name="Zhang L."/>
            <person name="Thornton R."/>
            <person name="Coyle M."/>
            <person name="Francisco L."/>
            <person name="Jackson L."/>
            <person name="Javaid M."/>
            <person name="Korchina V."/>
            <person name="Kovar C."/>
            <person name="Mata R."/>
            <person name="Mathew T."/>
            <person name="Ngo R."/>
            <person name="Nguyen L."/>
            <person name="Nguyen N."/>
            <person name="Okwuonu G."/>
            <person name="Ongeri F."/>
            <person name="Pham C."/>
            <person name="Simmons D."/>
            <person name="Wilczek-Boney K."/>
            <person name="Hale W."/>
            <person name="Jakkamsetti A."/>
            <person name="Pham P."/>
            <person name="Ruth R."/>
            <person name="San Lucas F."/>
            <person name="Warren J."/>
            <person name="Zhang J."/>
            <person name="Zhao Z."/>
            <person name="Zhou C."/>
            <person name="Zhu D."/>
            <person name="Lee S."/>
            <person name="Bess C."/>
            <person name="Blankenburg K."/>
            <person name="Forbes L."/>
            <person name="Fu Q."/>
            <person name="Gubbala S."/>
            <person name="Hirani K."/>
            <person name="Jayaseelan J.C."/>
            <person name="Lara F."/>
            <person name="Munidasa M."/>
            <person name="Palculict T."/>
            <person name="Patil S."/>
            <person name="Pu L.-L."/>
            <person name="Saada N."/>
            <person name="Tang L."/>
            <person name="Weissenberger G."/>
            <person name="Zhu Y."/>
            <person name="Hemphill L."/>
            <person name="Shang Y."/>
            <person name="Youmans B."/>
            <person name="Ayvaz T."/>
            <person name="Ross M."/>
            <person name="Santibanez J."/>
            <person name="Aqrawi P."/>
            <person name="Gross S."/>
            <person name="Joshi V."/>
            <person name="Fowler G."/>
            <person name="Nazareth L."/>
            <person name="Reid J."/>
            <person name="Worley K."/>
            <person name="Petrosino J."/>
            <person name="Highlander S."/>
            <person name="Gibbs R."/>
        </authorList>
    </citation>
    <scope>NUCLEOTIDE SEQUENCE [LARGE SCALE GENOMIC DNA]</scope>
    <source>
        <strain evidence="4 5">ATCC 43325</strain>
    </source>
</reference>
<dbReference type="Pfam" id="PF13505">
    <property type="entry name" value="OMP_b-brl"/>
    <property type="match status" value="1"/>
</dbReference>
<dbReference type="EMBL" id="ACZR01000009">
    <property type="protein sequence ID" value="EEX50611.1"/>
    <property type="molecule type" value="Genomic_DNA"/>
</dbReference>
<keyword evidence="5" id="KW-1185">Reference proteome</keyword>
<name>C9PPB3_9PAST</name>
<accession>C9PPB3</accession>
<feature type="chain" id="PRO_5003000004" description="Outer membrane protein beta-barrel domain-containing protein" evidence="2">
    <location>
        <begin position="23"/>
        <end position="241"/>
    </location>
</feature>
<dbReference type="InterPro" id="IPR027385">
    <property type="entry name" value="Beta-barrel_OMP"/>
</dbReference>
<protein>
    <recommendedName>
        <fullName evidence="3">Outer membrane protein beta-barrel domain-containing protein</fullName>
    </recommendedName>
</protein>
<evidence type="ECO:0000313" key="4">
    <source>
        <dbReference type="EMBL" id="EEX50611.1"/>
    </source>
</evidence>
<organism evidence="4 5">
    <name type="scientific">Pasteurella dagmatis ATCC 43325</name>
    <dbReference type="NCBI Taxonomy" id="667128"/>
    <lineage>
        <taxon>Bacteria</taxon>
        <taxon>Pseudomonadati</taxon>
        <taxon>Pseudomonadota</taxon>
        <taxon>Gammaproteobacteria</taxon>
        <taxon>Pasteurellales</taxon>
        <taxon>Pasteurellaceae</taxon>
        <taxon>Pasteurella</taxon>
    </lineage>
</organism>
<sequence>MEFKMKKIILGVLVLTATNAMALSNNVNLYGKVGVDVVSKFETISPSVHKFNAPSKNKVAPGVFLEATYSIVPEFEVGVGVGYIKRKSYNYSHLKSIESDSNSGVHYDIPLIEYSKVNRYSSIPVYLVGKFNLNLKPDLLVYLQGDFGYSFNKVKSTHRYVTYEDVAGNGMFGKSRDNIIHTDVTNGKYYGVGVGVEYKNIQLGISYHHSKARLQYHTRGLALTNDSYQNDALRLSLGYKF</sequence>
<feature type="signal peptide" evidence="2">
    <location>
        <begin position="1"/>
        <end position="22"/>
    </location>
</feature>
<proteinExistence type="predicted"/>
<evidence type="ECO:0000256" key="2">
    <source>
        <dbReference type="SAM" id="SignalP"/>
    </source>
</evidence>
<evidence type="ECO:0000256" key="1">
    <source>
        <dbReference type="ARBA" id="ARBA00022729"/>
    </source>
</evidence>
<dbReference type="SUPFAM" id="SSF56925">
    <property type="entry name" value="OMPA-like"/>
    <property type="match status" value="1"/>
</dbReference>
<evidence type="ECO:0000259" key="3">
    <source>
        <dbReference type="Pfam" id="PF13505"/>
    </source>
</evidence>
<dbReference type="AlphaFoldDB" id="C9PPB3"/>
<dbReference type="HOGENOM" id="CLU_092722_0_0_6"/>
<gene>
    <name evidence="4" type="ORF">HMPREF0621_0837</name>
</gene>